<evidence type="ECO:0000313" key="3">
    <source>
        <dbReference type="EMBL" id="GJT08999.1"/>
    </source>
</evidence>
<reference evidence="3" key="2">
    <citation type="submission" date="2022-01" db="EMBL/GenBank/DDBJ databases">
        <authorList>
            <person name="Yamashiro T."/>
            <person name="Shiraishi A."/>
            <person name="Satake H."/>
            <person name="Nakayama K."/>
        </authorList>
    </citation>
    <scope>NUCLEOTIDE SEQUENCE</scope>
</reference>
<feature type="region of interest" description="Disordered" evidence="2">
    <location>
        <begin position="166"/>
        <end position="192"/>
    </location>
</feature>
<evidence type="ECO:0000256" key="2">
    <source>
        <dbReference type="SAM" id="MobiDB-lite"/>
    </source>
</evidence>
<dbReference type="EMBL" id="BQNB010012875">
    <property type="protein sequence ID" value="GJT08999.1"/>
    <property type="molecule type" value="Genomic_DNA"/>
</dbReference>
<feature type="region of interest" description="Disordered" evidence="2">
    <location>
        <begin position="1"/>
        <end position="22"/>
    </location>
</feature>
<gene>
    <name evidence="3" type="ORF">Tco_0843461</name>
</gene>
<feature type="compositionally biased region" description="Basic and acidic residues" evidence="2">
    <location>
        <begin position="179"/>
        <end position="192"/>
    </location>
</feature>
<feature type="compositionally biased region" description="Polar residues" evidence="2">
    <location>
        <begin position="7"/>
        <end position="21"/>
    </location>
</feature>
<protein>
    <submittedName>
        <fullName evidence="3">Uncharacterized protein</fullName>
    </submittedName>
</protein>
<feature type="coiled-coil region" evidence="1">
    <location>
        <begin position="24"/>
        <end position="51"/>
    </location>
</feature>
<comment type="caution">
    <text evidence="3">The sequence shown here is derived from an EMBL/GenBank/DDBJ whole genome shotgun (WGS) entry which is preliminary data.</text>
</comment>
<feature type="compositionally biased region" description="Basic residues" evidence="2">
    <location>
        <begin position="166"/>
        <end position="178"/>
    </location>
</feature>
<proteinExistence type="predicted"/>
<accession>A0ABQ5B6F2</accession>
<dbReference type="Proteomes" id="UP001151760">
    <property type="component" value="Unassembled WGS sequence"/>
</dbReference>
<evidence type="ECO:0000256" key="1">
    <source>
        <dbReference type="SAM" id="Coils"/>
    </source>
</evidence>
<evidence type="ECO:0000313" key="4">
    <source>
        <dbReference type="Proteomes" id="UP001151760"/>
    </source>
</evidence>
<name>A0ABQ5B6F2_9ASTR</name>
<sequence>MAKFSQKWHNGTSRARSTETSDGLAAIQAQLNNLRREIKKVNEKLYAAQVRERVQVNDLMPTIEEGEVVEEFRARNDARMINEIFRYPSDHDHDKKIHVDYAYNLKFPYMIVLEDMDDYRDEEMGDVIFGEPFLNEVGINAKKSRWDLLLLTVRITRLRMSAHKNAISKKKLRQGQIKHKNDDSDNKQPRKKVCKTEKFEAVKYSLGPNE</sequence>
<keyword evidence="4" id="KW-1185">Reference proteome</keyword>
<keyword evidence="1" id="KW-0175">Coiled coil</keyword>
<reference evidence="3" key="1">
    <citation type="journal article" date="2022" name="Int. J. Mol. Sci.">
        <title>Draft Genome of Tanacetum Coccineum: Genomic Comparison of Closely Related Tanacetum-Family Plants.</title>
        <authorList>
            <person name="Yamashiro T."/>
            <person name="Shiraishi A."/>
            <person name="Nakayama K."/>
            <person name="Satake H."/>
        </authorList>
    </citation>
    <scope>NUCLEOTIDE SEQUENCE</scope>
</reference>
<organism evidence="3 4">
    <name type="scientific">Tanacetum coccineum</name>
    <dbReference type="NCBI Taxonomy" id="301880"/>
    <lineage>
        <taxon>Eukaryota</taxon>
        <taxon>Viridiplantae</taxon>
        <taxon>Streptophyta</taxon>
        <taxon>Embryophyta</taxon>
        <taxon>Tracheophyta</taxon>
        <taxon>Spermatophyta</taxon>
        <taxon>Magnoliopsida</taxon>
        <taxon>eudicotyledons</taxon>
        <taxon>Gunneridae</taxon>
        <taxon>Pentapetalae</taxon>
        <taxon>asterids</taxon>
        <taxon>campanulids</taxon>
        <taxon>Asterales</taxon>
        <taxon>Asteraceae</taxon>
        <taxon>Asteroideae</taxon>
        <taxon>Anthemideae</taxon>
        <taxon>Anthemidinae</taxon>
        <taxon>Tanacetum</taxon>
    </lineage>
</organism>